<dbReference type="SUPFAM" id="SSF48264">
    <property type="entry name" value="Cytochrome P450"/>
    <property type="match status" value="1"/>
</dbReference>
<evidence type="ECO:0000256" key="5">
    <source>
        <dbReference type="ARBA" id="ARBA00023004"/>
    </source>
</evidence>
<dbReference type="Gene3D" id="1.10.630.10">
    <property type="entry name" value="Cytochrome P450"/>
    <property type="match status" value="1"/>
</dbReference>
<evidence type="ECO:0000313" key="8">
    <source>
        <dbReference type="Proteomes" id="UP000823775"/>
    </source>
</evidence>
<keyword evidence="4" id="KW-0560">Oxidoreductase</keyword>
<evidence type="ECO:0000313" key="7">
    <source>
        <dbReference type="EMBL" id="MCD9645913.1"/>
    </source>
</evidence>
<dbReference type="PANTHER" id="PTHR47953:SF17">
    <property type="entry name" value="CYTOCHROME P450"/>
    <property type="match status" value="1"/>
</dbReference>
<organism evidence="7 8">
    <name type="scientific">Datura stramonium</name>
    <name type="common">Jimsonweed</name>
    <name type="synonym">Common thornapple</name>
    <dbReference type="NCBI Taxonomy" id="4076"/>
    <lineage>
        <taxon>Eukaryota</taxon>
        <taxon>Viridiplantae</taxon>
        <taxon>Streptophyta</taxon>
        <taxon>Embryophyta</taxon>
        <taxon>Tracheophyta</taxon>
        <taxon>Spermatophyta</taxon>
        <taxon>Magnoliopsida</taxon>
        <taxon>eudicotyledons</taxon>
        <taxon>Gunneridae</taxon>
        <taxon>Pentapetalae</taxon>
        <taxon>asterids</taxon>
        <taxon>lamiids</taxon>
        <taxon>Solanales</taxon>
        <taxon>Solanaceae</taxon>
        <taxon>Solanoideae</taxon>
        <taxon>Datureae</taxon>
        <taxon>Datura</taxon>
    </lineage>
</organism>
<evidence type="ECO:0000256" key="2">
    <source>
        <dbReference type="ARBA" id="ARBA00022617"/>
    </source>
</evidence>
<gene>
    <name evidence="7" type="ORF">HAX54_035318</name>
</gene>
<reference evidence="7 8" key="1">
    <citation type="journal article" date="2021" name="BMC Genomics">
        <title>Datura genome reveals duplications of psychoactive alkaloid biosynthetic genes and high mutation rate following tissue culture.</title>
        <authorList>
            <person name="Rajewski A."/>
            <person name="Carter-House D."/>
            <person name="Stajich J."/>
            <person name="Litt A."/>
        </authorList>
    </citation>
    <scope>NUCLEOTIDE SEQUENCE [LARGE SCALE GENOMIC DNA]</scope>
    <source>
        <strain evidence="7">AR-01</strain>
    </source>
</reference>
<comment type="similarity">
    <text evidence="1">Belongs to the cytochrome P450 family.</text>
</comment>
<keyword evidence="2" id="KW-0349">Heme</keyword>
<dbReference type="PANTHER" id="PTHR47953">
    <property type="entry name" value="OS08G0105600 PROTEIN"/>
    <property type="match status" value="1"/>
</dbReference>
<keyword evidence="8" id="KW-1185">Reference proteome</keyword>
<protein>
    <recommendedName>
        <fullName evidence="9">Cytochrome P450</fullName>
    </recommendedName>
</protein>
<evidence type="ECO:0008006" key="9">
    <source>
        <dbReference type="Google" id="ProtNLM"/>
    </source>
</evidence>
<evidence type="ECO:0000256" key="6">
    <source>
        <dbReference type="ARBA" id="ARBA00023033"/>
    </source>
</evidence>
<evidence type="ECO:0000256" key="1">
    <source>
        <dbReference type="ARBA" id="ARBA00010617"/>
    </source>
</evidence>
<dbReference type="EMBL" id="JACEIK010004600">
    <property type="protein sequence ID" value="MCD9645913.1"/>
    <property type="molecule type" value="Genomic_DNA"/>
</dbReference>
<comment type="caution">
    <text evidence="7">The sequence shown here is derived from an EMBL/GenBank/DDBJ whole genome shotgun (WGS) entry which is preliminary data.</text>
</comment>
<name>A0ABS8VF47_DATST</name>
<evidence type="ECO:0000256" key="4">
    <source>
        <dbReference type="ARBA" id="ARBA00023002"/>
    </source>
</evidence>
<sequence length="120" mass="13827">MFIEKMREVIKLAGFDVADIFPSYKFLHVLSGAKQKLLDAHRKVDSTVEDVINEHKKNFETHKKSTDDDALLGGEDLIDVLLRLMKDKSLQFPITNDNIKAIIVELRYLKLVIKETLVIF</sequence>
<accession>A0ABS8VF47</accession>
<dbReference type="InterPro" id="IPR036396">
    <property type="entry name" value="Cyt_P450_sf"/>
</dbReference>
<proteinExistence type="inferred from homology"/>
<keyword evidence="6" id="KW-0503">Monooxygenase</keyword>
<keyword evidence="5" id="KW-0408">Iron</keyword>
<keyword evidence="3" id="KW-0479">Metal-binding</keyword>
<evidence type="ECO:0000256" key="3">
    <source>
        <dbReference type="ARBA" id="ARBA00022723"/>
    </source>
</evidence>
<dbReference type="Proteomes" id="UP000823775">
    <property type="component" value="Unassembled WGS sequence"/>
</dbReference>
<dbReference type="InterPro" id="IPR052306">
    <property type="entry name" value="CYP450_71D"/>
</dbReference>